<dbReference type="Proteomes" id="UP000501690">
    <property type="component" value="Linkage Group LG10"/>
</dbReference>
<protein>
    <submittedName>
        <fullName evidence="1">Uncharacterized protein</fullName>
    </submittedName>
</protein>
<accession>A0A4D6NFH8</accession>
<reference evidence="1 2" key="1">
    <citation type="submission" date="2019-04" db="EMBL/GenBank/DDBJ databases">
        <title>An improved genome assembly and genetic linkage map for asparagus bean, Vigna unguiculata ssp. sesquipedialis.</title>
        <authorList>
            <person name="Xia Q."/>
            <person name="Zhang R."/>
            <person name="Dong Y."/>
        </authorList>
    </citation>
    <scope>NUCLEOTIDE SEQUENCE [LARGE SCALE GENOMIC DNA]</scope>
    <source>
        <tissue evidence="1">Leaf</tissue>
    </source>
</reference>
<evidence type="ECO:0000313" key="1">
    <source>
        <dbReference type="EMBL" id="QCE10935.1"/>
    </source>
</evidence>
<organism evidence="1 2">
    <name type="scientific">Vigna unguiculata</name>
    <name type="common">Cowpea</name>
    <dbReference type="NCBI Taxonomy" id="3917"/>
    <lineage>
        <taxon>Eukaryota</taxon>
        <taxon>Viridiplantae</taxon>
        <taxon>Streptophyta</taxon>
        <taxon>Embryophyta</taxon>
        <taxon>Tracheophyta</taxon>
        <taxon>Spermatophyta</taxon>
        <taxon>Magnoliopsida</taxon>
        <taxon>eudicotyledons</taxon>
        <taxon>Gunneridae</taxon>
        <taxon>Pentapetalae</taxon>
        <taxon>rosids</taxon>
        <taxon>fabids</taxon>
        <taxon>Fabales</taxon>
        <taxon>Fabaceae</taxon>
        <taxon>Papilionoideae</taxon>
        <taxon>50 kb inversion clade</taxon>
        <taxon>NPAAA clade</taxon>
        <taxon>indigoferoid/millettioid clade</taxon>
        <taxon>Phaseoleae</taxon>
        <taxon>Vigna</taxon>
    </lineage>
</organism>
<evidence type="ECO:0000313" key="2">
    <source>
        <dbReference type="Proteomes" id="UP000501690"/>
    </source>
</evidence>
<gene>
    <name evidence="1" type="ORF">DEO72_LG10g2168</name>
</gene>
<keyword evidence="2" id="KW-1185">Reference proteome</keyword>
<dbReference type="EMBL" id="CP039354">
    <property type="protein sequence ID" value="QCE10935.1"/>
    <property type="molecule type" value="Genomic_DNA"/>
</dbReference>
<name>A0A4D6NFH8_VIGUN</name>
<dbReference type="AlphaFoldDB" id="A0A4D6NFH8"/>
<sequence length="58" mass="5820">MAPGGPLVPPGDRNHWRVFCSAWCLATMCASPGSDGKPVTLGRALALGGELVSLGGLA</sequence>
<proteinExistence type="predicted"/>